<evidence type="ECO:0000313" key="3">
    <source>
        <dbReference type="Proteomes" id="UP000030748"/>
    </source>
</evidence>
<keyword evidence="1" id="KW-0732">Signal</keyword>
<name>A0A022QZM4_ERYGU</name>
<protein>
    <submittedName>
        <fullName evidence="2">Uncharacterized protein</fullName>
    </submittedName>
</protein>
<organism evidence="2 3">
    <name type="scientific">Erythranthe guttata</name>
    <name type="common">Yellow monkey flower</name>
    <name type="synonym">Mimulus guttatus</name>
    <dbReference type="NCBI Taxonomy" id="4155"/>
    <lineage>
        <taxon>Eukaryota</taxon>
        <taxon>Viridiplantae</taxon>
        <taxon>Streptophyta</taxon>
        <taxon>Embryophyta</taxon>
        <taxon>Tracheophyta</taxon>
        <taxon>Spermatophyta</taxon>
        <taxon>Magnoliopsida</taxon>
        <taxon>eudicotyledons</taxon>
        <taxon>Gunneridae</taxon>
        <taxon>Pentapetalae</taxon>
        <taxon>asterids</taxon>
        <taxon>lamiids</taxon>
        <taxon>Lamiales</taxon>
        <taxon>Phrymaceae</taxon>
        <taxon>Erythranthe</taxon>
    </lineage>
</organism>
<evidence type="ECO:0000313" key="2">
    <source>
        <dbReference type="EMBL" id="EYU32000.1"/>
    </source>
</evidence>
<dbReference type="EMBL" id="KI630880">
    <property type="protein sequence ID" value="EYU32000.1"/>
    <property type="molecule type" value="Genomic_DNA"/>
</dbReference>
<dbReference type="Proteomes" id="UP000030748">
    <property type="component" value="Unassembled WGS sequence"/>
</dbReference>
<accession>A0A022QZM4</accession>
<feature type="signal peptide" evidence="1">
    <location>
        <begin position="1"/>
        <end position="19"/>
    </location>
</feature>
<dbReference type="AlphaFoldDB" id="A0A022QZM4"/>
<evidence type="ECO:0000256" key="1">
    <source>
        <dbReference type="SAM" id="SignalP"/>
    </source>
</evidence>
<sequence>MKWLLLLLPVMVVVVVVAAADSATRTVSFSWMRFQAVKYAVSSFRSFHTDRQLANTGGGVAARISSGVASRPSTKHRVIRAVSRGRRGGARRREGGIGVGGGAAEYVIVVGEEVDFGEGEGVVINGGVWAHEMFMVRRRWAQVVEQILRNLIDLIH</sequence>
<keyword evidence="3" id="KW-1185">Reference proteome</keyword>
<feature type="chain" id="PRO_5001507216" evidence="1">
    <location>
        <begin position="20"/>
        <end position="156"/>
    </location>
</feature>
<proteinExistence type="predicted"/>
<reference evidence="2 3" key="1">
    <citation type="journal article" date="2013" name="Proc. Natl. Acad. Sci. U.S.A.">
        <title>Fine-scale variation in meiotic recombination in Mimulus inferred from population shotgun sequencing.</title>
        <authorList>
            <person name="Hellsten U."/>
            <person name="Wright K.M."/>
            <person name="Jenkins J."/>
            <person name="Shu S."/>
            <person name="Yuan Y."/>
            <person name="Wessler S.R."/>
            <person name="Schmutz J."/>
            <person name="Willis J.H."/>
            <person name="Rokhsar D.S."/>
        </authorList>
    </citation>
    <scope>NUCLEOTIDE SEQUENCE [LARGE SCALE GENOMIC DNA]</scope>
    <source>
        <strain evidence="3">cv. DUN x IM62</strain>
    </source>
</reference>
<gene>
    <name evidence="2" type="ORF">MIMGU_mgv1a015480mg</name>
</gene>